<keyword evidence="1" id="KW-0812">Transmembrane</keyword>
<keyword evidence="3" id="KW-1185">Reference proteome</keyword>
<accession>A0A926DZW8</accession>
<organism evidence="2 3">
    <name type="scientific">Fumia xinanensis</name>
    <dbReference type="NCBI Taxonomy" id="2763659"/>
    <lineage>
        <taxon>Bacteria</taxon>
        <taxon>Bacillati</taxon>
        <taxon>Bacillota</taxon>
        <taxon>Clostridia</taxon>
        <taxon>Eubacteriales</taxon>
        <taxon>Oscillospiraceae</taxon>
        <taxon>Fumia</taxon>
    </lineage>
</organism>
<name>A0A926DZW8_9FIRM</name>
<feature type="transmembrane region" description="Helical" evidence="1">
    <location>
        <begin position="108"/>
        <end position="129"/>
    </location>
</feature>
<dbReference type="RefSeq" id="WP_249293888.1">
    <property type="nucleotide sequence ID" value="NZ_JACRSV010000001.1"/>
</dbReference>
<proteinExistence type="predicted"/>
<evidence type="ECO:0000313" key="3">
    <source>
        <dbReference type="Proteomes" id="UP000610760"/>
    </source>
</evidence>
<dbReference type="AlphaFoldDB" id="A0A926DZW8"/>
<feature type="transmembrane region" description="Helical" evidence="1">
    <location>
        <begin position="135"/>
        <end position="154"/>
    </location>
</feature>
<feature type="transmembrane region" description="Helical" evidence="1">
    <location>
        <begin position="161"/>
        <end position="181"/>
    </location>
</feature>
<feature type="transmembrane region" description="Helical" evidence="1">
    <location>
        <begin position="187"/>
        <end position="209"/>
    </location>
</feature>
<feature type="transmembrane region" description="Helical" evidence="1">
    <location>
        <begin position="48"/>
        <end position="72"/>
    </location>
</feature>
<keyword evidence="1" id="KW-1133">Transmembrane helix</keyword>
<dbReference type="Pfam" id="PF19845">
    <property type="entry name" value="DUF6320"/>
    <property type="match status" value="1"/>
</dbReference>
<evidence type="ECO:0008006" key="4">
    <source>
        <dbReference type="Google" id="ProtNLM"/>
    </source>
</evidence>
<gene>
    <name evidence="2" type="ORF">H8710_02805</name>
</gene>
<dbReference type="EMBL" id="JACRSV010000001">
    <property type="protein sequence ID" value="MBC8558994.1"/>
    <property type="molecule type" value="Genomic_DNA"/>
</dbReference>
<sequence>MKECINCRVHLRDSQKECPFCHEKLGAKGEAPVYPAYDYKKLSVRQRIFPRIIAFAAIFVSVVSVFINILTWEMYPELWSIFAAGGAMYLWLTIGNTILSKMHGGGKIILQTIGLSALAVLIDVFSGFHRWSVNIVVPFIVIAHTLLITIIVFSKKMLWNAYIGYTITMLFLCFLPIILYVCQVATSFWACALSGLYALLTVAAMFIFARKDLKDQFVSRFHF</sequence>
<reference evidence="2" key="1">
    <citation type="submission" date="2020-08" db="EMBL/GenBank/DDBJ databases">
        <title>Genome public.</title>
        <authorList>
            <person name="Liu C."/>
            <person name="Sun Q."/>
        </authorList>
    </citation>
    <scope>NUCLEOTIDE SEQUENCE</scope>
    <source>
        <strain evidence="2">NSJ-33</strain>
    </source>
</reference>
<evidence type="ECO:0000256" key="1">
    <source>
        <dbReference type="SAM" id="Phobius"/>
    </source>
</evidence>
<keyword evidence="1" id="KW-0472">Membrane</keyword>
<feature type="transmembrane region" description="Helical" evidence="1">
    <location>
        <begin position="78"/>
        <end position="99"/>
    </location>
</feature>
<dbReference type="Proteomes" id="UP000610760">
    <property type="component" value="Unassembled WGS sequence"/>
</dbReference>
<protein>
    <recommendedName>
        <fullName evidence="4">Zinc ribbon domain-containing protein</fullName>
    </recommendedName>
</protein>
<comment type="caution">
    <text evidence="2">The sequence shown here is derived from an EMBL/GenBank/DDBJ whole genome shotgun (WGS) entry which is preliminary data.</text>
</comment>
<evidence type="ECO:0000313" key="2">
    <source>
        <dbReference type="EMBL" id="MBC8558994.1"/>
    </source>
</evidence>
<dbReference type="InterPro" id="IPR046283">
    <property type="entry name" value="DUF6320"/>
</dbReference>